<dbReference type="Pfam" id="PF14322">
    <property type="entry name" value="SusD-like_3"/>
    <property type="match status" value="1"/>
</dbReference>
<proteinExistence type="inferred from homology"/>
<dbReference type="GO" id="GO:0009279">
    <property type="term" value="C:cell outer membrane"/>
    <property type="evidence" value="ECO:0007669"/>
    <property type="project" value="UniProtKB-SubCell"/>
</dbReference>
<evidence type="ECO:0000259" key="6">
    <source>
        <dbReference type="Pfam" id="PF07980"/>
    </source>
</evidence>
<evidence type="ECO:0000256" key="3">
    <source>
        <dbReference type="ARBA" id="ARBA00022729"/>
    </source>
</evidence>
<gene>
    <name evidence="8" type="ORF">IAB82_08840</name>
</gene>
<dbReference type="Proteomes" id="UP000823603">
    <property type="component" value="Unassembled WGS sequence"/>
</dbReference>
<comment type="similarity">
    <text evidence="2">Belongs to the SusD family.</text>
</comment>
<dbReference type="InterPro" id="IPR011990">
    <property type="entry name" value="TPR-like_helical_dom_sf"/>
</dbReference>
<dbReference type="InterPro" id="IPR033985">
    <property type="entry name" value="SusD-like_N"/>
</dbReference>
<evidence type="ECO:0000256" key="2">
    <source>
        <dbReference type="ARBA" id="ARBA00006275"/>
    </source>
</evidence>
<keyword evidence="5" id="KW-0998">Cell outer membrane</keyword>
<dbReference type="InterPro" id="IPR012944">
    <property type="entry name" value="SusD_RagB_dom"/>
</dbReference>
<dbReference type="EMBL" id="JADIMB010000130">
    <property type="protein sequence ID" value="MBO8471881.1"/>
    <property type="molecule type" value="Genomic_DNA"/>
</dbReference>
<feature type="domain" description="SusD-like N-terminal" evidence="7">
    <location>
        <begin position="43"/>
        <end position="231"/>
    </location>
</feature>
<comment type="caution">
    <text evidence="8">The sequence shown here is derived from an EMBL/GenBank/DDBJ whole genome shotgun (WGS) entry which is preliminary data.</text>
</comment>
<dbReference type="Pfam" id="PF07980">
    <property type="entry name" value="SusD_RagB"/>
    <property type="match status" value="1"/>
</dbReference>
<organism evidence="8 9">
    <name type="scientific">Candidatus Cryptobacteroides faecavium</name>
    <dbReference type="NCBI Taxonomy" id="2840762"/>
    <lineage>
        <taxon>Bacteria</taxon>
        <taxon>Pseudomonadati</taxon>
        <taxon>Bacteroidota</taxon>
        <taxon>Bacteroidia</taxon>
        <taxon>Bacteroidales</taxon>
        <taxon>Candidatus Cryptobacteroides</taxon>
    </lineage>
</organism>
<evidence type="ECO:0000256" key="4">
    <source>
        <dbReference type="ARBA" id="ARBA00023136"/>
    </source>
</evidence>
<reference evidence="8" key="2">
    <citation type="journal article" date="2021" name="PeerJ">
        <title>Extensive microbial diversity within the chicken gut microbiome revealed by metagenomics and culture.</title>
        <authorList>
            <person name="Gilroy R."/>
            <person name="Ravi A."/>
            <person name="Getino M."/>
            <person name="Pursley I."/>
            <person name="Horton D.L."/>
            <person name="Alikhan N.F."/>
            <person name="Baker D."/>
            <person name="Gharbi K."/>
            <person name="Hall N."/>
            <person name="Watson M."/>
            <person name="Adriaenssens E.M."/>
            <person name="Foster-Nyarko E."/>
            <person name="Jarju S."/>
            <person name="Secka A."/>
            <person name="Antonio M."/>
            <person name="Oren A."/>
            <person name="Chaudhuri R.R."/>
            <person name="La Ragione R."/>
            <person name="Hildebrand F."/>
            <person name="Pallen M.J."/>
        </authorList>
    </citation>
    <scope>NUCLEOTIDE SEQUENCE</scope>
    <source>
        <strain evidence="8">B2-22910</strain>
    </source>
</reference>
<keyword evidence="3" id="KW-0732">Signal</keyword>
<dbReference type="AlphaFoldDB" id="A0A9D9IHV3"/>
<sequence length="663" mass="75255">MFKNILKGLGAAALLCALSSCEDFFETIPGTQYDMESTFQNRTRTEEFLNNVYSYVPEESRERWPNTQGNCSGIWTASSIEGDVTWDWHITNEWNTGSVYPSNGWINFWYIEYYRGISKASTFIANVDNCLEATEQARREWKAQARALRAFYYFMLLRSYGPTTLLGEEAVPLDTPLEDLLLPRNSVDEIVNFIVTEFDRAAEDLPAKYTQANLGRFDRGACKAFKAKVLLYAASPLFNCNETYAGVTNSDGKQIFPQDKSQETAKWEAAKQAYEEFFTEFVPSSYDLYRYTDPATGLYDAYESCRRASCGYYFSDSPEQIFVRMANDGDAGWIFTPYNATQQGSGINGGMGFGTSQEMVDLFFTEKGLRIVDDPDYQAVAYGIGEVPDASKYGWDSDYNNPADPDRQYFASNTNLTLKEWANREPRFYVNITFNGSTWLNDQDAQFGKFTTNLTRNGQNGYTAAGHDVPYSAYGIRKRAWHAGNQEIHAATLLRLADMYLGYAECCSAVGDYETAIDYVNLIRNRAGIPEYGSGQDSNGNNRIALSDIGLSTNRTDVDKVIRRERLVELAFEWNHFFDVRRWKVADMAVGDDWIYPSYHTGGEGGELHGLNYMADPPEFFQKVVFDTRVFGPQHYLFPIPDAEIRRNPEMVQNYGWSSASAE</sequence>
<comment type="subcellular location">
    <subcellularLocation>
        <location evidence="1">Cell outer membrane</location>
    </subcellularLocation>
</comment>
<evidence type="ECO:0000256" key="5">
    <source>
        <dbReference type="ARBA" id="ARBA00023237"/>
    </source>
</evidence>
<dbReference type="SUPFAM" id="SSF48452">
    <property type="entry name" value="TPR-like"/>
    <property type="match status" value="1"/>
</dbReference>
<protein>
    <submittedName>
        <fullName evidence="8">RagB/SusD family nutrient uptake outer membrane protein</fullName>
    </submittedName>
</protein>
<feature type="domain" description="RagB/SusD" evidence="6">
    <location>
        <begin position="318"/>
        <end position="657"/>
    </location>
</feature>
<reference evidence="8" key="1">
    <citation type="submission" date="2020-10" db="EMBL/GenBank/DDBJ databases">
        <authorList>
            <person name="Gilroy R."/>
        </authorList>
    </citation>
    <scope>NUCLEOTIDE SEQUENCE</scope>
    <source>
        <strain evidence="8">B2-22910</strain>
    </source>
</reference>
<evidence type="ECO:0000313" key="9">
    <source>
        <dbReference type="Proteomes" id="UP000823603"/>
    </source>
</evidence>
<accession>A0A9D9IHV3</accession>
<dbReference type="PROSITE" id="PS51257">
    <property type="entry name" value="PROKAR_LIPOPROTEIN"/>
    <property type="match status" value="1"/>
</dbReference>
<evidence type="ECO:0000256" key="1">
    <source>
        <dbReference type="ARBA" id="ARBA00004442"/>
    </source>
</evidence>
<keyword evidence="4" id="KW-0472">Membrane</keyword>
<name>A0A9D9IHV3_9BACT</name>
<evidence type="ECO:0000313" key="8">
    <source>
        <dbReference type="EMBL" id="MBO8471881.1"/>
    </source>
</evidence>
<dbReference type="Gene3D" id="1.25.40.390">
    <property type="match status" value="1"/>
</dbReference>
<evidence type="ECO:0000259" key="7">
    <source>
        <dbReference type="Pfam" id="PF14322"/>
    </source>
</evidence>